<dbReference type="Proteomes" id="UP000195128">
    <property type="component" value="Unassembled WGS sequence"/>
</dbReference>
<organism evidence="2 3">
    <name type="scientific">Pseudomonas syringae</name>
    <dbReference type="NCBI Taxonomy" id="317"/>
    <lineage>
        <taxon>Bacteria</taxon>
        <taxon>Pseudomonadati</taxon>
        <taxon>Pseudomonadota</taxon>
        <taxon>Gammaproteobacteria</taxon>
        <taxon>Pseudomonadales</taxon>
        <taxon>Pseudomonadaceae</taxon>
        <taxon>Pseudomonas</taxon>
    </lineage>
</organism>
<reference evidence="2 3" key="1">
    <citation type="submission" date="2017-01" db="EMBL/GenBank/DDBJ databases">
        <authorList>
            <person name="Mah S.A."/>
            <person name="Swanson W.J."/>
            <person name="Moy G.W."/>
            <person name="Vacquier V.D."/>
        </authorList>
    </citation>
    <scope>NUCLEOTIDE SEQUENCE [LARGE SCALE GENOMIC DNA]</scope>
    <source>
        <strain evidence="2">PDD-32b-74</strain>
    </source>
</reference>
<dbReference type="AlphaFoldDB" id="A0A244EMS4"/>
<evidence type="ECO:0000313" key="3">
    <source>
        <dbReference type="Proteomes" id="UP000195128"/>
    </source>
</evidence>
<protein>
    <submittedName>
        <fullName evidence="2">Uncharacterized protein</fullName>
    </submittedName>
</protein>
<name>A0A244EMS4_PSESX</name>
<evidence type="ECO:0000313" key="2">
    <source>
        <dbReference type="EMBL" id="OUM05793.1"/>
    </source>
</evidence>
<keyword evidence="1" id="KW-0472">Membrane</keyword>
<dbReference type="EMBL" id="MTSA01000015">
    <property type="protein sequence ID" value="OUM05793.1"/>
    <property type="molecule type" value="Genomic_DNA"/>
</dbReference>
<comment type="caution">
    <text evidence="2">The sequence shown here is derived from an EMBL/GenBank/DDBJ whole genome shotgun (WGS) entry which is preliminary data.</text>
</comment>
<evidence type="ECO:0000256" key="1">
    <source>
        <dbReference type="SAM" id="Phobius"/>
    </source>
</evidence>
<feature type="transmembrane region" description="Helical" evidence="1">
    <location>
        <begin position="12"/>
        <end position="33"/>
    </location>
</feature>
<keyword evidence="1" id="KW-1133">Transmembrane helix</keyword>
<proteinExistence type="predicted"/>
<accession>A0A244EMS4</accession>
<gene>
    <name evidence="2" type="ORF">BW686_19335</name>
</gene>
<sequence>MEEKMATTVQEILARSGALGYIVGILVAFQFALKLLKSSFDFHNEHLAQRKFKRLKEMSAYTVEGSLPHEFLKTAAGAEIFKTTTKIDTSPNKAKALMAAHAAGNLTLADMKVVAKSIDVSPSGRVVVVNIPIDKKVSAYAGAILAGMLFIYCNIVMAYLGVTGKPQAQMAGLFIMFCGTLVARGMSTELRHLKKIKKLQSQLDANPLVVT</sequence>
<keyword evidence="1" id="KW-0812">Transmembrane</keyword>
<feature type="transmembrane region" description="Helical" evidence="1">
    <location>
        <begin position="139"/>
        <end position="162"/>
    </location>
</feature>